<reference evidence="11" key="1">
    <citation type="submission" date="2023-09" db="UniProtKB">
        <authorList>
            <consortium name="Ensembl"/>
        </authorList>
    </citation>
    <scope>IDENTIFICATION</scope>
</reference>
<dbReference type="GO" id="GO:0008083">
    <property type="term" value="F:growth factor activity"/>
    <property type="evidence" value="ECO:0007669"/>
    <property type="project" value="UniProtKB-KW"/>
</dbReference>
<proteinExistence type="predicted"/>
<sequence>MYTFVFPAACRPVLAYIIFTAVCIVHAANGKSTTAFNPEHTLYTSRSTSTSTLSAGEDPCTSTYLGYCIHGHCKYIEGLKEPVCICMKGYDGERCGIQTLETVKNQPDQSSNELRIDCVPKGQRVCFKVQQSGDAGVKKEGKEKTLHEAEKITRY</sequence>
<evidence type="ECO:0000256" key="5">
    <source>
        <dbReference type="ARBA" id="ARBA00022989"/>
    </source>
</evidence>
<dbReference type="SUPFAM" id="SSF57196">
    <property type="entry name" value="EGF/Laminin"/>
    <property type="match status" value="1"/>
</dbReference>
<evidence type="ECO:0000259" key="10">
    <source>
        <dbReference type="PROSITE" id="PS50026"/>
    </source>
</evidence>
<dbReference type="GO" id="GO:0016020">
    <property type="term" value="C:membrane"/>
    <property type="evidence" value="ECO:0007669"/>
    <property type="project" value="UniProtKB-SubCell"/>
</dbReference>
<dbReference type="PROSITE" id="PS01186">
    <property type="entry name" value="EGF_2"/>
    <property type="match status" value="1"/>
</dbReference>
<evidence type="ECO:0000256" key="2">
    <source>
        <dbReference type="ARBA" id="ARBA00022536"/>
    </source>
</evidence>
<dbReference type="Gene3D" id="2.10.25.10">
    <property type="entry name" value="Laminin"/>
    <property type="match status" value="1"/>
</dbReference>
<organism evidence="11">
    <name type="scientific">Stegastes partitus</name>
    <name type="common">bicolor damselfish</name>
    <dbReference type="NCBI Taxonomy" id="144197"/>
    <lineage>
        <taxon>Eukaryota</taxon>
        <taxon>Metazoa</taxon>
        <taxon>Chordata</taxon>
        <taxon>Craniata</taxon>
        <taxon>Vertebrata</taxon>
        <taxon>Euteleostomi</taxon>
        <taxon>Actinopterygii</taxon>
        <taxon>Neopterygii</taxon>
        <taxon>Teleostei</taxon>
        <taxon>Neoteleostei</taxon>
        <taxon>Acanthomorphata</taxon>
        <taxon>Ovalentaria</taxon>
        <taxon>Pomacentridae</taxon>
        <taxon>Stegastes</taxon>
    </lineage>
</organism>
<dbReference type="InterPro" id="IPR000742">
    <property type="entry name" value="EGF"/>
</dbReference>
<keyword evidence="5" id="KW-1133">Transmembrane helix</keyword>
<dbReference type="PROSITE" id="PS50026">
    <property type="entry name" value="EGF_3"/>
    <property type="match status" value="1"/>
</dbReference>
<keyword evidence="4" id="KW-0732">Signal</keyword>
<dbReference type="GO" id="GO:0005154">
    <property type="term" value="F:epidermal growth factor receptor binding"/>
    <property type="evidence" value="ECO:0007669"/>
    <property type="project" value="TreeGrafter"/>
</dbReference>
<dbReference type="PANTHER" id="PTHR10740">
    <property type="entry name" value="TRANSFORMING GROWTH FACTOR ALPHA"/>
    <property type="match status" value="1"/>
</dbReference>
<keyword evidence="7" id="KW-0472">Membrane</keyword>
<dbReference type="PANTHER" id="PTHR10740:SF16">
    <property type="entry name" value="AMPHIREGULIN"/>
    <property type="match status" value="1"/>
</dbReference>
<evidence type="ECO:0000256" key="6">
    <source>
        <dbReference type="ARBA" id="ARBA00023030"/>
    </source>
</evidence>
<evidence type="ECO:0000313" key="11">
    <source>
        <dbReference type="Ensembl" id="ENSSPAP00000024127.1"/>
    </source>
</evidence>
<evidence type="ECO:0000256" key="3">
    <source>
        <dbReference type="ARBA" id="ARBA00022692"/>
    </source>
</evidence>
<protein>
    <submittedName>
        <fullName evidence="11">Amphiregulin</fullName>
    </submittedName>
</protein>
<accession>A0A3B5BE46</accession>
<dbReference type="PROSITE" id="PS00022">
    <property type="entry name" value="EGF_1"/>
    <property type="match status" value="1"/>
</dbReference>
<keyword evidence="6" id="KW-0339">Growth factor</keyword>
<evidence type="ECO:0000256" key="1">
    <source>
        <dbReference type="ARBA" id="ARBA00004167"/>
    </source>
</evidence>
<dbReference type="GO" id="GO:0007173">
    <property type="term" value="P:epidermal growth factor receptor signaling pathway"/>
    <property type="evidence" value="ECO:0007669"/>
    <property type="project" value="TreeGrafter"/>
</dbReference>
<dbReference type="Ensembl" id="ENSSPAT00000024527.1">
    <property type="protein sequence ID" value="ENSSPAP00000024127.1"/>
    <property type="gene ID" value="ENSSPAG00000018227.1"/>
</dbReference>
<evidence type="ECO:0000256" key="7">
    <source>
        <dbReference type="ARBA" id="ARBA00023136"/>
    </source>
</evidence>
<dbReference type="GeneTree" id="ENSGT00940000156901"/>
<keyword evidence="3" id="KW-0812">Transmembrane</keyword>
<dbReference type="GO" id="GO:0008284">
    <property type="term" value="P:positive regulation of cell population proliferation"/>
    <property type="evidence" value="ECO:0007669"/>
    <property type="project" value="TreeGrafter"/>
</dbReference>
<dbReference type="GO" id="GO:0045840">
    <property type="term" value="P:positive regulation of mitotic nuclear division"/>
    <property type="evidence" value="ECO:0007669"/>
    <property type="project" value="TreeGrafter"/>
</dbReference>
<dbReference type="GO" id="GO:0005615">
    <property type="term" value="C:extracellular space"/>
    <property type="evidence" value="ECO:0007669"/>
    <property type="project" value="TreeGrafter"/>
</dbReference>
<evidence type="ECO:0000256" key="4">
    <source>
        <dbReference type="ARBA" id="ARBA00022729"/>
    </source>
</evidence>
<keyword evidence="8 9" id="KW-1015">Disulfide bond</keyword>
<evidence type="ECO:0000256" key="9">
    <source>
        <dbReference type="PROSITE-ProRule" id="PRU00076"/>
    </source>
</evidence>
<feature type="domain" description="EGF-like" evidence="10">
    <location>
        <begin position="56"/>
        <end position="96"/>
    </location>
</feature>
<dbReference type="FunFam" id="2.10.25.10:FF:000158">
    <property type="entry name" value="proheparin-binding EGF-like growth factor"/>
    <property type="match status" value="1"/>
</dbReference>
<feature type="disulfide bond" evidence="9">
    <location>
        <begin position="86"/>
        <end position="95"/>
    </location>
</feature>
<comment type="caution">
    <text evidence="9">Lacks conserved residue(s) required for the propagation of feature annotation.</text>
</comment>
<comment type="subcellular location">
    <subcellularLocation>
        <location evidence="1">Membrane</location>
        <topology evidence="1">Single-pass membrane protein</topology>
    </subcellularLocation>
</comment>
<name>A0A3B5BE46_9TELE</name>
<evidence type="ECO:0000256" key="8">
    <source>
        <dbReference type="ARBA" id="ARBA00023157"/>
    </source>
</evidence>
<keyword evidence="2 9" id="KW-0245">EGF-like domain</keyword>
<dbReference type="AlphaFoldDB" id="A0A3B5BE46"/>